<feature type="region of interest" description="Disordered" evidence="1">
    <location>
        <begin position="163"/>
        <end position="189"/>
    </location>
</feature>
<feature type="compositionally biased region" description="Basic and acidic residues" evidence="1">
    <location>
        <begin position="932"/>
        <end position="942"/>
    </location>
</feature>
<feature type="region of interest" description="Disordered" evidence="1">
    <location>
        <begin position="220"/>
        <end position="274"/>
    </location>
</feature>
<feature type="compositionally biased region" description="Polar residues" evidence="1">
    <location>
        <begin position="984"/>
        <end position="997"/>
    </location>
</feature>
<gene>
    <name evidence="2" type="ORF">ABB37_03208</name>
</gene>
<feature type="region of interest" description="Disordered" evidence="1">
    <location>
        <begin position="1"/>
        <end position="127"/>
    </location>
</feature>
<feature type="region of interest" description="Disordered" evidence="1">
    <location>
        <begin position="298"/>
        <end position="368"/>
    </location>
</feature>
<feature type="compositionally biased region" description="Low complexity" evidence="1">
    <location>
        <begin position="163"/>
        <end position="175"/>
    </location>
</feature>
<dbReference type="RefSeq" id="XP_015660479.1">
    <property type="nucleotide sequence ID" value="XM_015800472.1"/>
</dbReference>
<feature type="region of interest" description="Disordered" evidence="1">
    <location>
        <begin position="915"/>
        <end position="997"/>
    </location>
</feature>
<sequence length="997" mass="105366">MSVSADVLPSPVVMEPPSYTADGFVAVTSPHTPPSAPPNSANHRLVRPLLRQRKNTLQQASHGLSGQRASPPAKPSLVSSRYPEEKQEEGSGTAEERGSTEPADNESKSPALAASTTTTTTSSTKAPFAAATCYQTESDGDDVRTELSTLSAVHYPPIHSSAAANANISATQPRVQRPRSSRPGPLLLPRTDATLSLASYPSNLSCSVPVNNSASSSLAGISSLSKQGNPTEGACSAGPKLSSPSTALSGNGERVGLNGRPAPPLLRSSLFTPTLNDDARPSSALLTTYQVQLNGPVSVSPQLHAGPTPPHISSSTASVTSGGATPLSGSRSSARPSFTRTLLPTSAVSPTEVPSPHAQANGGPAVLQRNGSSSAIQVVNGRVLASPRVAQRPPLSARRITFDRSASTVYSNDGPTSASASRKGAESGGVKGGLEESCGAGDRVEPMLTKEMRKFVLGQYRSLQRDVRTLATATEQADAPAQTDVSATDFVHIKRSTCPRHSKTAVRAAQKKQEEERLRALQQRHHDMEIIRNGGREQVSANMKSSAVLAGSLSKLRSRHKSNTQAGSVNRMSNSLDCTISAAFEAQASPFGSPDEVNGTALYGASSYSSSSHEKLTQGGSEAAGVKGRGEMDATPEDKTASATAATTEGGEAWHSSKFFLPARTTSAFAPAAEQERRNSRTVNKNGMKGEAIVVAVVPDSDEDEESEEEAGKRGTQLRRTKGDTEVHRPSSLSMSAPSSDLKDLTVSVTTASAAKRAGERLPTKSSSHPPQQRSTKPCSSSLLLSNTHGDSDDSGSNGDDDDAYFSFNKQRSQRLRSTPSLSSTQPLDQQNLSITQPSTPPRASALSPDRVGHRREHMPRRTRRSSSDMSAADDDDGSNENACCFCCPCRRPENFFVLCRASREGGSFGVARDAHEPLQRRHPSSPALPHTENERSRHEATKPAPTTATQPSNGKGDVNTSADSHVLFEDLEDASDDDEPLLSMQSFRRTSIQRVR</sequence>
<dbReference type="EMBL" id="LGTL01000005">
    <property type="protein sequence ID" value="KPA82040.1"/>
    <property type="molecule type" value="Genomic_DNA"/>
</dbReference>
<feature type="compositionally biased region" description="Low complexity" evidence="1">
    <location>
        <begin position="943"/>
        <end position="952"/>
    </location>
</feature>
<feature type="compositionally biased region" description="Polar residues" evidence="1">
    <location>
        <begin position="407"/>
        <end position="420"/>
    </location>
</feature>
<feature type="compositionally biased region" description="Acidic residues" evidence="1">
    <location>
        <begin position="700"/>
        <end position="709"/>
    </location>
</feature>
<feature type="compositionally biased region" description="Low complexity" evidence="1">
    <location>
        <begin position="108"/>
        <end position="127"/>
    </location>
</feature>
<feature type="compositionally biased region" description="Polar residues" evidence="1">
    <location>
        <begin position="55"/>
        <end position="68"/>
    </location>
</feature>
<accession>A0A0M9G443</accession>
<dbReference type="OrthoDB" id="266951at2759"/>
<dbReference type="OMA" id="CHCCPCK"/>
<feature type="region of interest" description="Disordered" evidence="1">
    <location>
        <begin position="407"/>
        <end position="438"/>
    </location>
</feature>
<protein>
    <submittedName>
        <fullName evidence="2">Uncharacterized protein</fullName>
    </submittedName>
</protein>
<reference evidence="2 3" key="1">
    <citation type="submission" date="2015-07" db="EMBL/GenBank/DDBJ databases">
        <title>High-quality genome of monoxenous trypanosomatid Leptomonas pyrrhocoris.</title>
        <authorList>
            <person name="Flegontov P."/>
            <person name="Butenko A."/>
            <person name="Firsov S."/>
            <person name="Vlcek C."/>
            <person name="Logacheva M.D."/>
            <person name="Field M."/>
            <person name="Filatov D."/>
            <person name="Flegontova O."/>
            <person name="Gerasimov E."/>
            <person name="Jackson A.P."/>
            <person name="Kelly S."/>
            <person name="Opperdoes F."/>
            <person name="O'Reilly A."/>
            <person name="Votypka J."/>
            <person name="Yurchenko V."/>
            <person name="Lukes J."/>
        </authorList>
    </citation>
    <scope>NUCLEOTIDE SEQUENCE [LARGE SCALE GENOMIC DNA]</scope>
    <source>
        <strain evidence="2">H10</strain>
    </source>
</reference>
<feature type="compositionally biased region" description="Low complexity" evidence="1">
    <location>
        <begin position="313"/>
        <end position="325"/>
    </location>
</feature>
<feature type="compositionally biased region" description="Basic and acidic residues" evidence="1">
    <location>
        <begin position="82"/>
        <end position="99"/>
    </location>
</feature>
<feature type="compositionally biased region" description="Polar residues" evidence="1">
    <location>
        <begin position="327"/>
        <end position="349"/>
    </location>
</feature>
<feature type="compositionally biased region" description="Basic and acidic residues" evidence="1">
    <location>
        <begin position="628"/>
        <end position="640"/>
    </location>
</feature>
<evidence type="ECO:0000313" key="3">
    <source>
        <dbReference type="Proteomes" id="UP000037923"/>
    </source>
</evidence>
<name>A0A0M9G443_LEPPY</name>
<dbReference type="EMBL" id="LGTL01000005">
    <property type="protein sequence ID" value="KPA82039.1"/>
    <property type="molecule type" value="Genomic_DNA"/>
</dbReference>
<dbReference type="GeneID" id="26903499"/>
<dbReference type="Proteomes" id="UP000037923">
    <property type="component" value="Unassembled WGS sequence"/>
</dbReference>
<feature type="compositionally biased region" description="Basic residues" evidence="1">
    <location>
        <begin position="853"/>
        <end position="865"/>
    </location>
</feature>
<evidence type="ECO:0000256" key="1">
    <source>
        <dbReference type="SAM" id="MobiDB-lite"/>
    </source>
</evidence>
<feature type="compositionally biased region" description="Low complexity" evidence="1">
    <location>
        <begin position="731"/>
        <end position="740"/>
    </location>
</feature>
<feature type="compositionally biased region" description="Polar residues" evidence="1">
    <location>
        <begin position="808"/>
        <end position="838"/>
    </location>
</feature>
<keyword evidence="3" id="KW-1185">Reference proteome</keyword>
<dbReference type="VEuPathDB" id="TriTrypDB:LpyrH10_05_0680"/>
<feature type="compositionally biased region" description="Polar residues" evidence="1">
    <location>
        <begin position="764"/>
        <end position="789"/>
    </location>
</feature>
<comment type="caution">
    <text evidence="2">The sequence shown here is derived from an EMBL/GenBank/DDBJ whole genome shotgun (WGS) entry which is preliminary data.</text>
</comment>
<feature type="region of interest" description="Disordered" evidence="1">
    <location>
        <begin position="606"/>
        <end position="880"/>
    </location>
</feature>
<evidence type="ECO:0000313" key="2">
    <source>
        <dbReference type="EMBL" id="KPA82040.1"/>
    </source>
</evidence>
<proteinExistence type="predicted"/>
<organism evidence="2 3">
    <name type="scientific">Leptomonas pyrrhocoris</name>
    <name type="common">Firebug parasite</name>
    <dbReference type="NCBI Taxonomy" id="157538"/>
    <lineage>
        <taxon>Eukaryota</taxon>
        <taxon>Discoba</taxon>
        <taxon>Euglenozoa</taxon>
        <taxon>Kinetoplastea</taxon>
        <taxon>Metakinetoplastina</taxon>
        <taxon>Trypanosomatida</taxon>
        <taxon>Trypanosomatidae</taxon>
        <taxon>Leishmaniinae</taxon>
        <taxon>Leptomonas</taxon>
    </lineage>
</organism>
<dbReference type="RefSeq" id="XP_015660478.1">
    <property type="nucleotide sequence ID" value="XM_015800471.1"/>
</dbReference>
<dbReference type="AlphaFoldDB" id="A0A0M9G443"/>
<feature type="compositionally biased region" description="Basic residues" evidence="1">
    <location>
        <begin position="44"/>
        <end position="54"/>
    </location>
</feature>
<feature type="compositionally biased region" description="Acidic residues" evidence="1">
    <location>
        <begin position="970"/>
        <end position="981"/>
    </location>
</feature>